<organism evidence="1 2">
    <name type="scientific">SAR86 cluster bacterium</name>
    <dbReference type="NCBI Taxonomy" id="2030880"/>
    <lineage>
        <taxon>Bacteria</taxon>
        <taxon>Pseudomonadati</taxon>
        <taxon>Pseudomonadota</taxon>
        <taxon>Gammaproteobacteria</taxon>
        <taxon>SAR86 cluster</taxon>
    </lineage>
</organism>
<proteinExistence type="predicted"/>
<accession>A0A972VY75</accession>
<gene>
    <name evidence="1" type="ORF">HQ497_14000</name>
</gene>
<evidence type="ECO:0000313" key="2">
    <source>
        <dbReference type="Proteomes" id="UP000754644"/>
    </source>
</evidence>
<comment type="caution">
    <text evidence="1">The sequence shown here is derived from an EMBL/GenBank/DDBJ whole genome shotgun (WGS) entry which is preliminary data.</text>
</comment>
<dbReference type="SUPFAM" id="SSF51905">
    <property type="entry name" value="FAD/NAD(P)-binding domain"/>
    <property type="match status" value="1"/>
</dbReference>
<dbReference type="Proteomes" id="UP000754644">
    <property type="component" value="Unassembled WGS sequence"/>
</dbReference>
<reference evidence="1" key="1">
    <citation type="submission" date="2020-05" db="EMBL/GenBank/DDBJ databases">
        <title>Sulfur intermediates as new biogeochemical hubs in an aquatic model microbial ecosystem.</title>
        <authorList>
            <person name="Vigneron A."/>
        </authorList>
    </citation>
    <scope>NUCLEOTIDE SEQUENCE</scope>
    <source>
        <strain evidence="1">Bin.250</strain>
    </source>
</reference>
<evidence type="ECO:0008006" key="3">
    <source>
        <dbReference type="Google" id="ProtNLM"/>
    </source>
</evidence>
<evidence type="ECO:0000313" key="1">
    <source>
        <dbReference type="EMBL" id="NQV66470.1"/>
    </source>
</evidence>
<dbReference type="EMBL" id="JABMOJ010000523">
    <property type="protein sequence ID" value="NQV66470.1"/>
    <property type="molecule type" value="Genomic_DNA"/>
</dbReference>
<feature type="non-terminal residue" evidence="1">
    <location>
        <position position="73"/>
    </location>
</feature>
<dbReference type="AlphaFoldDB" id="A0A972VY75"/>
<dbReference type="InterPro" id="IPR036188">
    <property type="entry name" value="FAD/NAD-bd_sf"/>
</dbReference>
<sequence>MQAHFDNGSFWFDSLQASLLPAPVETLPAQVDIAIVGAGYTGLWTAYYLNQLAPALSIADIGDADVGDVIALW</sequence>
<protein>
    <recommendedName>
        <fullName evidence="3">FAD-dependent oxidoreductase</fullName>
    </recommendedName>
</protein>
<name>A0A972VY75_9GAMM</name>